<dbReference type="EnsemblPlants" id="AVESA.00010b.r2.7AG1188000.1">
    <property type="protein sequence ID" value="AVESA.00010b.r2.7AG1188000.1.CDS"/>
    <property type="gene ID" value="AVESA.00010b.r2.7AG1188000"/>
</dbReference>
<accession>A0ACD5ZQ09</accession>
<protein>
    <submittedName>
        <fullName evidence="1">Uncharacterized protein</fullName>
    </submittedName>
</protein>
<dbReference type="Proteomes" id="UP001732700">
    <property type="component" value="Chromosome 7A"/>
</dbReference>
<evidence type="ECO:0000313" key="2">
    <source>
        <dbReference type="Proteomes" id="UP001732700"/>
    </source>
</evidence>
<reference evidence="1" key="1">
    <citation type="submission" date="2021-05" db="EMBL/GenBank/DDBJ databases">
        <authorList>
            <person name="Scholz U."/>
            <person name="Mascher M."/>
            <person name="Fiebig A."/>
        </authorList>
    </citation>
    <scope>NUCLEOTIDE SEQUENCE [LARGE SCALE GENOMIC DNA]</scope>
</reference>
<name>A0ACD5ZQ09_AVESA</name>
<proteinExistence type="predicted"/>
<keyword evidence="2" id="KW-1185">Reference proteome</keyword>
<sequence>MGKLAGIVLCLAGVLVIAFYAGPSVRPLADHPFFPTHGGSKPHIGSGVWIRGTFLPVLASGTLCLWIVLQVPLLKEYPNKLVATAMQCLFGAIQSFVVAVVVERDFSKWKLGLDIGLLAVLYSAFFATGALMYLMAWCAEMEGPVFLVMWTPLSLVITLFCSFFFLGEAIYLGSILGGILLVGGLYSVLWSKSKEKENKTTPATSTVHAKHEEELTSQVV</sequence>
<evidence type="ECO:0000313" key="1">
    <source>
        <dbReference type="EnsemblPlants" id="AVESA.00010b.r2.7AG1188000.1.CDS"/>
    </source>
</evidence>
<organism evidence="1 2">
    <name type="scientific">Avena sativa</name>
    <name type="common">Oat</name>
    <dbReference type="NCBI Taxonomy" id="4498"/>
    <lineage>
        <taxon>Eukaryota</taxon>
        <taxon>Viridiplantae</taxon>
        <taxon>Streptophyta</taxon>
        <taxon>Embryophyta</taxon>
        <taxon>Tracheophyta</taxon>
        <taxon>Spermatophyta</taxon>
        <taxon>Magnoliopsida</taxon>
        <taxon>Liliopsida</taxon>
        <taxon>Poales</taxon>
        <taxon>Poaceae</taxon>
        <taxon>BOP clade</taxon>
        <taxon>Pooideae</taxon>
        <taxon>Poodae</taxon>
        <taxon>Poeae</taxon>
        <taxon>Poeae Chloroplast Group 1 (Aveneae type)</taxon>
        <taxon>Aveninae</taxon>
        <taxon>Avena</taxon>
    </lineage>
</organism>
<reference evidence="1" key="2">
    <citation type="submission" date="2025-09" db="UniProtKB">
        <authorList>
            <consortium name="EnsemblPlants"/>
        </authorList>
    </citation>
    <scope>IDENTIFICATION</scope>
</reference>